<feature type="non-terminal residue" evidence="1">
    <location>
        <position position="178"/>
    </location>
</feature>
<protein>
    <submittedName>
        <fullName evidence="1">Uncharacterized protein</fullName>
    </submittedName>
</protein>
<dbReference type="Proteomes" id="UP000709295">
    <property type="component" value="Unassembled WGS sequence"/>
</dbReference>
<reference evidence="1" key="1">
    <citation type="submission" date="2021-01" db="EMBL/GenBank/DDBJ databases">
        <title>Phytophthora aleatoria, a newly-described species from Pinus radiata is distinct from Phytophthora cactorum isolates based on comparative genomics.</title>
        <authorList>
            <person name="Mcdougal R."/>
            <person name="Panda P."/>
            <person name="Williams N."/>
            <person name="Studholme D.J."/>
        </authorList>
    </citation>
    <scope>NUCLEOTIDE SEQUENCE</scope>
    <source>
        <strain evidence="1">NZFS 4037</strain>
    </source>
</reference>
<evidence type="ECO:0000313" key="2">
    <source>
        <dbReference type="Proteomes" id="UP000709295"/>
    </source>
</evidence>
<gene>
    <name evidence="1" type="ORF">JG688_00016642</name>
</gene>
<dbReference type="EMBL" id="JAENGY010002151">
    <property type="protein sequence ID" value="KAG6945263.1"/>
    <property type="molecule type" value="Genomic_DNA"/>
</dbReference>
<proteinExistence type="predicted"/>
<name>A0A8J5IRP6_9STRA</name>
<dbReference type="AlphaFoldDB" id="A0A8J5IRP6"/>
<organism evidence="1 2">
    <name type="scientific">Phytophthora aleatoria</name>
    <dbReference type="NCBI Taxonomy" id="2496075"/>
    <lineage>
        <taxon>Eukaryota</taxon>
        <taxon>Sar</taxon>
        <taxon>Stramenopiles</taxon>
        <taxon>Oomycota</taxon>
        <taxon>Peronosporomycetes</taxon>
        <taxon>Peronosporales</taxon>
        <taxon>Peronosporaceae</taxon>
        <taxon>Phytophthora</taxon>
    </lineage>
</organism>
<accession>A0A8J5IRP6</accession>
<evidence type="ECO:0000313" key="1">
    <source>
        <dbReference type="EMBL" id="KAG6945263.1"/>
    </source>
</evidence>
<sequence>ESGVTWKCIWERYQLKAETRSRRIIEYSRWLQYVHQYFPGVRLSRSKGYLCDACVRIEMSLLNPSFSESDRAELVAEKSLHLSAAINQRRAMSTFVKQYAAKIAPQQSIPSEIIADHGEMPLTLEPVVHNTIPLTQIQIEDFGGSFPLPVYNNKKPSADYFNSNLMMNNFIIADITDG</sequence>
<feature type="non-terminal residue" evidence="1">
    <location>
        <position position="1"/>
    </location>
</feature>
<keyword evidence="2" id="KW-1185">Reference proteome</keyword>
<comment type="caution">
    <text evidence="1">The sequence shown here is derived from an EMBL/GenBank/DDBJ whole genome shotgun (WGS) entry which is preliminary data.</text>
</comment>